<evidence type="ECO:0000313" key="5">
    <source>
        <dbReference type="Proteomes" id="UP000726737"/>
    </source>
</evidence>
<feature type="region of interest" description="Disordered" evidence="2">
    <location>
        <begin position="100"/>
        <end position="227"/>
    </location>
</feature>
<dbReference type="GO" id="GO:0005634">
    <property type="term" value="C:nucleus"/>
    <property type="evidence" value="ECO:0007669"/>
    <property type="project" value="TreeGrafter"/>
</dbReference>
<dbReference type="Gene3D" id="3.30.70.330">
    <property type="match status" value="1"/>
</dbReference>
<dbReference type="InterPro" id="IPR012677">
    <property type="entry name" value="Nucleotide-bd_a/b_plait_sf"/>
</dbReference>
<dbReference type="InterPro" id="IPR051229">
    <property type="entry name" value="ALYREF_mRNA_export"/>
</dbReference>
<evidence type="ECO:0000313" key="4">
    <source>
        <dbReference type="EMBL" id="KAG0254068.1"/>
    </source>
</evidence>
<name>A0A9P6U070_9FUNG</name>
<dbReference type="SUPFAM" id="SSF54928">
    <property type="entry name" value="RNA-binding domain, RBD"/>
    <property type="match status" value="1"/>
</dbReference>
<evidence type="ECO:0000259" key="3">
    <source>
        <dbReference type="Pfam" id="PF00076"/>
    </source>
</evidence>
<dbReference type="Proteomes" id="UP000726737">
    <property type="component" value="Unassembled WGS sequence"/>
</dbReference>
<dbReference type="OrthoDB" id="6159137at2759"/>
<gene>
    <name evidence="4" type="ORF">BG011_005988</name>
</gene>
<feature type="domain" description="RRM" evidence="3">
    <location>
        <begin position="259"/>
        <end position="315"/>
    </location>
</feature>
<dbReference type="PANTHER" id="PTHR19965:SF82">
    <property type="entry name" value="THO COMPLEX SUBUNIT 4"/>
    <property type="match status" value="1"/>
</dbReference>
<evidence type="ECO:0000256" key="1">
    <source>
        <dbReference type="ARBA" id="ARBA00022884"/>
    </source>
</evidence>
<dbReference type="GO" id="GO:0003729">
    <property type="term" value="F:mRNA binding"/>
    <property type="evidence" value="ECO:0007669"/>
    <property type="project" value="TreeGrafter"/>
</dbReference>
<dbReference type="AlphaFoldDB" id="A0A9P6U070"/>
<feature type="compositionally biased region" description="Polar residues" evidence="2">
    <location>
        <begin position="166"/>
        <end position="181"/>
    </location>
</feature>
<feature type="compositionally biased region" description="Basic and acidic residues" evidence="2">
    <location>
        <begin position="217"/>
        <end position="226"/>
    </location>
</feature>
<reference evidence="4" key="1">
    <citation type="journal article" date="2020" name="Fungal Divers.">
        <title>Resolving the Mortierellaceae phylogeny through synthesis of multi-gene phylogenetics and phylogenomics.</title>
        <authorList>
            <person name="Vandepol N."/>
            <person name="Liber J."/>
            <person name="Desiro A."/>
            <person name="Na H."/>
            <person name="Kennedy M."/>
            <person name="Barry K."/>
            <person name="Grigoriev I.V."/>
            <person name="Miller A.N."/>
            <person name="O'Donnell K."/>
            <person name="Stajich J.E."/>
            <person name="Bonito G."/>
        </authorList>
    </citation>
    <scope>NUCLEOTIDE SEQUENCE</scope>
    <source>
        <strain evidence="4">KOD948</strain>
    </source>
</reference>
<sequence length="334" mass="37267">MNLIDQSLDDIIELQKLERKQKHARDAARKPKAHARVDKNGRFATSHLLYARPPRETALYTETYKALSAPVKEIYTSRYIPQTGPIKLYTINHQAKEPESLTTKPIRLVTTQQTKRGSGTSYYSKSRTDTRTIYRAGDYYRPSPRTPSSRNRDPIRYASELRSEKVSVNNEATSNDNSKNISPDKRNNSENPVCPKEEPRSPRLSPKVQPDQIIVAPKEEPRKSPDAMDTDEVIVIKGVAPLGTDLAIKGESGPATIEIHNLDPGTSAEDVKVVCSRFGEIRSCICSNGVAQVTYIRKPAGAAAVETLDGKKADNAFQILAQRIQFKFKLLSGY</sequence>
<proteinExistence type="predicted"/>
<evidence type="ECO:0000256" key="2">
    <source>
        <dbReference type="SAM" id="MobiDB-lite"/>
    </source>
</evidence>
<feature type="compositionally biased region" description="Polar residues" evidence="2">
    <location>
        <begin position="109"/>
        <end position="125"/>
    </location>
</feature>
<accession>A0A9P6U070</accession>
<protein>
    <recommendedName>
        <fullName evidence="3">RRM domain-containing protein</fullName>
    </recommendedName>
</protein>
<dbReference type="PANTHER" id="PTHR19965">
    <property type="entry name" value="RNA AND EXPORT FACTOR BINDING PROTEIN"/>
    <property type="match status" value="1"/>
</dbReference>
<dbReference type="EMBL" id="JAAAJA010000421">
    <property type="protein sequence ID" value="KAG0254068.1"/>
    <property type="molecule type" value="Genomic_DNA"/>
</dbReference>
<organism evidence="4 5">
    <name type="scientific">Mortierella polycephala</name>
    <dbReference type="NCBI Taxonomy" id="41804"/>
    <lineage>
        <taxon>Eukaryota</taxon>
        <taxon>Fungi</taxon>
        <taxon>Fungi incertae sedis</taxon>
        <taxon>Mucoromycota</taxon>
        <taxon>Mortierellomycotina</taxon>
        <taxon>Mortierellomycetes</taxon>
        <taxon>Mortierellales</taxon>
        <taxon>Mortierellaceae</taxon>
        <taxon>Mortierella</taxon>
    </lineage>
</organism>
<comment type="caution">
    <text evidence="4">The sequence shown here is derived from an EMBL/GenBank/DDBJ whole genome shotgun (WGS) entry which is preliminary data.</text>
</comment>
<dbReference type="InterPro" id="IPR035979">
    <property type="entry name" value="RBD_domain_sf"/>
</dbReference>
<dbReference type="InterPro" id="IPR000504">
    <property type="entry name" value="RRM_dom"/>
</dbReference>
<keyword evidence="5" id="KW-1185">Reference proteome</keyword>
<keyword evidence="1" id="KW-0694">RNA-binding</keyword>
<feature type="compositionally biased region" description="Basic and acidic residues" evidence="2">
    <location>
        <begin position="150"/>
        <end position="165"/>
    </location>
</feature>
<dbReference type="Pfam" id="PF00076">
    <property type="entry name" value="RRM_1"/>
    <property type="match status" value="1"/>
</dbReference>